<feature type="region of interest" description="Disordered" evidence="1">
    <location>
        <begin position="32"/>
        <end position="62"/>
    </location>
</feature>
<name>A0A4P6EQ47_9MICO</name>
<sequence>MAARHDGIAYEQAEYVAGRGVLAIHNEVKAPHTLDSPTVDGGGLPRRTPRLGNSGLDGPPMT</sequence>
<dbReference type="Proteomes" id="UP000291758">
    <property type="component" value="Chromosome"/>
</dbReference>
<keyword evidence="3" id="KW-1185">Reference proteome</keyword>
<dbReference type="KEGG" id="xyl:ET495_03015"/>
<protein>
    <submittedName>
        <fullName evidence="2">Uncharacterized protein</fullName>
    </submittedName>
</protein>
<dbReference type="RefSeq" id="WP_129202493.1">
    <property type="nucleotide sequence ID" value="NZ_CP035495.1"/>
</dbReference>
<evidence type="ECO:0000313" key="3">
    <source>
        <dbReference type="Proteomes" id="UP000291758"/>
    </source>
</evidence>
<proteinExistence type="predicted"/>
<gene>
    <name evidence="2" type="ORF">ET495_03015</name>
</gene>
<evidence type="ECO:0000256" key="1">
    <source>
        <dbReference type="SAM" id="MobiDB-lite"/>
    </source>
</evidence>
<organism evidence="2 3">
    <name type="scientific">Xylanimonas allomyrinae</name>
    <dbReference type="NCBI Taxonomy" id="2509459"/>
    <lineage>
        <taxon>Bacteria</taxon>
        <taxon>Bacillati</taxon>
        <taxon>Actinomycetota</taxon>
        <taxon>Actinomycetes</taxon>
        <taxon>Micrococcales</taxon>
        <taxon>Promicromonosporaceae</taxon>
        <taxon>Xylanimonas</taxon>
    </lineage>
</organism>
<evidence type="ECO:0000313" key="2">
    <source>
        <dbReference type="EMBL" id="QAY62397.1"/>
    </source>
</evidence>
<dbReference type="EMBL" id="CP035495">
    <property type="protein sequence ID" value="QAY62397.1"/>
    <property type="molecule type" value="Genomic_DNA"/>
</dbReference>
<reference evidence="2 3" key="1">
    <citation type="submission" date="2019-01" db="EMBL/GenBank/DDBJ databases">
        <title>Genome sequencing of strain 2JSPR-7.</title>
        <authorList>
            <person name="Heo J."/>
            <person name="Kim S.-J."/>
            <person name="Kim J.-S."/>
            <person name="Hong S.-B."/>
            <person name="Kwon S.-W."/>
        </authorList>
    </citation>
    <scope>NUCLEOTIDE SEQUENCE [LARGE SCALE GENOMIC DNA]</scope>
    <source>
        <strain evidence="2 3">2JSPR-7</strain>
    </source>
</reference>
<dbReference type="AlphaFoldDB" id="A0A4P6EQ47"/>
<accession>A0A4P6EQ47</accession>